<proteinExistence type="inferred from homology"/>
<keyword evidence="7" id="KW-0325">Glycoprotein</keyword>
<sequence length="332" mass="36090">MLARPVLIATFLVSAVNAWGTDVHNQIGLAAEAFLTPETTAIIQRILEPYYEGSIGRAAAWADGYAHTANGSFSYPWHWIDSEDNPPSLCSLDFARDCPPKGCVVAAIANQTAILRGCVSRAISGDLVDGSDIQCSQALKWVTHFIGDVAQPLHASGRAAGGNFVRVVYGGQNTELHAVWDSYILHSDANLAPHTTFPHDSLSPFFAHLISRIRSDDFNPPPSQTWLSCADPATPVECALEWASESNRWTCEYVYLMLRGPGDDGDDSKGADAVDLLTNGYAQGAFGIVETQVGKAALRLATWLNMIVAYELGQQQEQHSTERVDLRMIVQD</sequence>
<keyword evidence="5" id="KW-0378">Hydrolase</keyword>
<dbReference type="PANTHER" id="PTHR33146:SF26">
    <property type="entry name" value="ENDONUCLEASE 4"/>
    <property type="match status" value="1"/>
</dbReference>
<name>A0ABR3P401_9PEZI</name>
<evidence type="ECO:0000313" key="10">
    <source>
        <dbReference type="Proteomes" id="UP001562354"/>
    </source>
</evidence>
<evidence type="ECO:0000256" key="2">
    <source>
        <dbReference type="ARBA" id="ARBA00022722"/>
    </source>
</evidence>
<keyword evidence="10" id="KW-1185">Reference proteome</keyword>
<feature type="signal peptide" evidence="8">
    <location>
        <begin position="1"/>
        <end position="18"/>
    </location>
</feature>
<keyword evidence="2" id="KW-0540">Nuclease</keyword>
<dbReference type="CDD" id="cd11010">
    <property type="entry name" value="S1-P1_nuclease"/>
    <property type="match status" value="1"/>
</dbReference>
<keyword evidence="6" id="KW-1015">Disulfide bond</keyword>
<evidence type="ECO:0000256" key="4">
    <source>
        <dbReference type="ARBA" id="ARBA00022759"/>
    </source>
</evidence>
<dbReference type="RefSeq" id="XP_069197140.1">
    <property type="nucleotide sequence ID" value="XM_069344706.1"/>
</dbReference>
<comment type="caution">
    <text evidence="9">The sequence shown here is derived from an EMBL/GenBank/DDBJ whole genome shotgun (WGS) entry which is preliminary data.</text>
</comment>
<feature type="chain" id="PRO_5045319748" description="Nuclease PA3" evidence="8">
    <location>
        <begin position="19"/>
        <end position="332"/>
    </location>
</feature>
<dbReference type="EMBL" id="JBFMKM010000016">
    <property type="protein sequence ID" value="KAL1297458.1"/>
    <property type="molecule type" value="Genomic_DNA"/>
</dbReference>
<organism evidence="9 10">
    <name type="scientific">Neodothiora populina</name>
    <dbReference type="NCBI Taxonomy" id="2781224"/>
    <lineage>
        <taxon>Eukaryota</taxon>
        <taxon>Fungi</taxon>
        <taxon>Dikarya</taxon>
        <taxon>Ascomycota</taxon>
        <taxon>Pezizomycotina</taxon>
        <taxon>Dothideomycetes</taxon>
        <taxon>Dothideomycetidae</taxon>
        <taxon>Dothideales</taxon>
        <taxon>Dothioraceae</taxon>
        <taxon>Neodothiora</taxon>
    </lineage>
</organism>
<evidence type="ECO:0000256" key="5">
    <source>
        <dbReference type="ARBA" id="ARBA00022801"/>
    </source>
</evidence>
<dbReference type="Proteomes" id="UP001562354">
    <property type="component" value="Unassembled WGS sequence"/>
</dbReference>
<dbReference type="GeneID" id="95978685"/>
<dbReference type="InterPro" id="IPR003154">
    <property type="entry name" value="S1/P1nuclease"/>
</dbReference>
<accession>A0ABR3P401</accession>
<protein>
    <recommendedName>
        <fullName evidence="11">Nuclease PA3</fullName>
    </recommendedName>
</protein>
<keyword evidence="8" id="KW-0732">Signal</keyword>
<keyword evidence="4" id="KW-0255">Endonuclease</keyword>
<dbReference type="InterPro" id="IPR008947">
    <property type="entry name" value="PLipase_C/P1_nuclease_dom_sf"/>
</dbReference>
<evidence type="ECO:0000256" key="7">
    <source>
        <dbReference type="ARBA" id="ARBA00023180"/>
    </source>
</evidence>
<dbReference type="SUPFAM" id="SSF48537">
    <property type="entry name" value="Phospholipase C/P1 nuclease"/>
    <property type="match status" value="1"/>
</dbReference>
<dbReference type="Gene3D" id="1.10.575.10">
    <property type="entry name" value="P1 Nuclease"/>
    <property type="match status" value="1"/>
</dbReference>
<evidence type="ECO:0000256" key="8">
    <source>
        <dbReference type="SAM" id="SignalP"/>
    </source>
</evidence>
<reference evidence="9 10" key="1">
    <citation type="submission" date="2024-07" db="EMBL/GenBank/DDBJ databases">
        <title>Draft sequence of the Neodothiora populina.</title>
        <authorList>
            <person name="Drown D.D."/>
            <person name="Schuette U.S."/>
            <person name="Buechlein A.B."/>
            <person name="Rusch D.R."/>
            <person name="Winton L.W."/>
            <person name="Adams G.A."/>
        </authorList>
    </citation>
    <scope>NUCLEOTIDE SEQUENCE [LARGE SCALE GENOMIC DNA]</scope>
    <source>
        <strain evidence="9 10">CPC 39397</strain>
    </source>
</reference>
<evidence type="ECO:0000256" key="6">
    <source>
        <dbReference type="ARBA" id="ARBA00023157"/>
    </source>
</evidence>
<evidence type="ECO:0008006" key="11">
    <source>
        <dbReference type="Google" id="ProtNLM"/>
    </source>
</evidence>
<evidence type="ECO:0000256" key="3">
    <source>
        <dbReference type="ARBA" id="ARBA00022723"/>
    </source>
</evidence>
<evidence type="ECO:0000313" key="9">
    <source>
        <dbReference type="EMBL" id="KAL1297458.1"/>
    </source>
</evidence>
<comment type="similarity">
    <text evidence="1">Belongs to the nuclease type I family.</text>
</comment>
<dbReference type="PANTHER" id="PTHR33146">
    <property type="entry name" value="ENDONUCLEASE 4"/>
    <property type="match status" value="1"/>
</dbReference>
<gene>
    <name evidence="9" type="ORF">AAFC00_004985</name>
</gene>
<evidence type="ECO:0000256" key="1">
    <source>
        <dbReference type="ARBA" id="ARBA00009547"/>
    </source>
</evidence>
<dbReference type="Pfam" id="PF02265">
    <property type="entry name" value="S1-P1_nuclease"/>
    <property type="match status" value="1"/>
</dbReference>
<keyword evidence="3" id="KW-0479">Metal-binding</keyword>